<organism evidence="6 7">
    <name type="scientific">Streptosporangium subroseum</name>
    <dbReference type="NCBI Taxonomy" id="106412"/>
    <lineage>
        <taxon>Bacteria</taxon>
        <taxon>Bacillati</taxon>
        <taxon>Actinomycetota</taxon>
        <taxon>Actinomycetes</taxon>
        <taxon>Streptosporangiales</taxon>
        <taxon>Streptosporangiaceae</taxon>
        <taxon>Streptosporangium</taxon>
    </lineage>
</organism>
<dbReference type="GO" id="GO:0097367">
    <property type="term" value="F:carbohydrate derivative binding"/>
    <property type="evidence" value="ECO:0007669"/>
    <property type="project" value="InterPro"/>
</dbReference>
<dbReference type="GO" id="GO:0004360">
    <property type="term" value="F:glutamine-fructose-6-phosphate transaminase (isomerizing) activity"/>
    <property type="evidence" value="ECO:0007669"/>
    <property type="project" value="UniProtKB-EC"/>
</dbReference>
<evidence type="ECO:0000259" key="5">
    <source>
        <dbReference type="PROSITE" id="PS51464"/>
    </source>
</evidence>
<evidence type="ECO:0000256" key="1">
    <source>
        <dbReference type="ARBA" id="ARBA00001031"/>
    </source>
</evidence>
<sequence length="365" mass="38317">MNPELYLADLEAKPAALAALASALETGDPFDGIPAGIRRVVFLGMGSSRYAARVAALRLRAAGVDAVAEYASATASYPATPDTLVVAISATGGSRETLDAVARYRGRSFVLALTNRPGSAITEGADLVVPMVAGEERGGVSCRTFQHTIGLLLALQNHLTATPSGPLHGLGSLPGMSMPGGDVPGGDVSGGDVSGLDMPGMNVPGVNGPRLDVPGLLRRTAEATTDLLDRRGEWLEPAMSLLDGPNGVYTIAPAEHLSSAEQSALMFREGPRRAADACETGDWSHVDVYLTKTLDYRAILFPGSPYDDQAMEWIRERGSTVLTVGGELPDAKGSVRYRHDDDPDVALLTETLVAELIAARWWLAG</sequence>
<dbReference type="Gene3D" id="3.40.50.10490">
    <property type="entry name" value="Glucose-6-phosphate isomerase like protein, domain 1"/>
    <property type="match status" value="1"/>
</dbReference>
<dbReference type="InterPro" id="IPR035466">
    <property type="entry name" value="GlmS/AgaS_SIS"/>
</dbReference>
<dbReference type="EMBL" id="FZOD01000013">
    <property type="protein sequence ID" value="SNS65479.1"/>
    <property type="molecule type" value="Genomic_DNA"/>
</dbReference>
<dbReference type="RefSeq" id="WP_089208029.1">
    <property type="nucleotide sequence ID" value="NZ_FZOD01000013.1"/>
</dbReference>
<dbReference type="Proteomes" id="UP000198282">
    <property type="component" value="Unassembled WGS sequence"/>
</dbReference>
<dbReference type="Pfam" id="PF01380">
    <property type="entry name" value="SIS"/>
    <property type="match status" value="1"/>
</dbReference>
<dbReference type="GO" id="GO:0006002">
    <property type="term" value="P:fructose 6-phosphate metabolic process"/>
    <property type="evidence" value="ECO:0007669"/>
    <property type="project" value="TreeGrafter"/>
</dbReference>
<proteinExistence type="predicted"/>
<dbReference type="GO" id="GO:0006047">
    <property type="term" value="P:UDP-N-acetylglucosamine metabolic process"/>
    <property type="evidence" value="ECO:0007669"/>
    <property type="project" value="TreeGrafter"/>
</dbReference>
<evidence type="ECO:0000256" key="3">
    <source>
        <dbReference type="ARBA" id="ARBA00016090"/>
    </source>
</evidence>
<dbReference type="EC" id="2.6.1.16" evidence="2"/>
<evidence type="ECO:0000256" key="2">
    <source>
        <dbReference type="ARBA" id="ARBA00012916"/>
    </source>
</evidence>
<dbReference type="InterPro" id="IPR001347">
    <property type="entry name" value="SIS_dom"/>
</dbReference>
<dbReference type="InterPro" id="IPR046348">
    <property type="entry name" value="SIS_dom_sf"/>
</dbReference>
<dbReference type="PROSITE" id="PS51464">
    <property type="entry name" value="SIS"/>
    <property type="match status" value="1"/>
</dbReference>
<evidence type="ECO:0000313" key="7">
    <source>
        <dbReference type="Proteomes" id="UP000198282"/>
    </source>
</evidence>
<evidence type="ECO:0000256" key="4">
    <source>
        <dbReference type="ARBA" id="ARBA00022737"/>
    </source>
</evidence>
<name>A0A239G8L5_9ACTN</name>
<dbReference type="PANTHER" id="PTHR10937">
    <property type="entry name" value="GLUCOSAMINE--FRUCTOSE-6-PHOSPHATE AMINOTRANSFERASE, ISOMERIZING"/>
    <property type="match status" value="1"/>
</dbReference>
<keyword evidence="4" id="KW-0677">Repeat</keyword>
<dbReference type="AlphaFoldDB" id="A0A239G8L5"/>
<accession>A0A239G8L5</accession>
<protein>
    <recommendedName>
        <fullName evidence="3">Glutamine--fructose-6-phosphate aminotransferase [isomerizing]</fullName>
        <ecNumber evidence="2">2.6.1.16</ecNumber>
    </recommendedName>
</protein>
<dbReference type="CDD" id="cd05008">
    <property type="entry name" value="SIS_GlmS_GlmD_1"/>
    <property type="match status" value="1"/>
</dbReference>
<evidence type="ECO:0000313" key="6">
    <source>
        <dbReference type="EMBL" id="SNS65479.1"/>
    </source>
</evidence>
<dbReference type="PANTHER" id="PTHR10937:SF0">
    <property type="entry name" value="GLUTAMINE--FRUCTOSE-6-PHOSPHATE TRANSAMINASE (ISOMERIZING)"/>
    <property type="match status" value="1"/>
</dbReference>
<gene>
    <name evidence="6" type="ORF">SAMN05216276_101374</name>
</gene>
<keyword evidence="7" id="KW-1185">Reference proteome</keyword>
<comment type="catalytic activity">
    <reaction evidence="1">
        <text>D-fructose 6-phosphate + L-glutamine = D-glucosamine 6-phosphate + L-glutamate</text>
        <dbReference type="Rhea" id="RHEA:13237"/>
        <dbReference type="ChEBI" id="CHEBI:29985"/>
        <dbReference type="ChEBI" id="CHEBI:58359"/>
        <dbReference type="ChEBI" id="CHEBI:58725"/>
        <dbReference type="ChEBI" id="CHEBI:61527"/>
        <dbReference type="EC" id="2.6.1.16"/>
    </reaction>
</comment>
<feature type="domain" description="SIS" evidence="5">
    <location>
        <begin position="20"/>
        <end position="166"/>
    </location>
</feature>
<dbReference type="SUPFAM" id="SSF53697">
    <property type="entry name" value="SIS domain"/>
    <property type="match status" value="1"/>
</dbReference>
<dbReference type="GO" id="GO:0006487">
    <property type="term" value="P:protein N-linked glycosylation"/>
    <property type="evidence" value="ECO:0007669"/>
    <property type="project" value="TreeGrafter"/>
</dbReference>
<reference evidence="6 7" key="1">
    <citation type="submission" date="2017-06" db="EMBL/GenBank/DDBJ databases">
        <authorList>
            <person name="Kim H.J."/>
            <person name="Triplett B.A."/>
        </authorList>
    </citation>
    <scope>NUCLEOTIDE SEQUENCE [LARGE SCALE GENOMIC DNA]</scope>
    <source>
        <strain evidence="6 7">CGMCC 4.2132</strain>
    </source>
</reference>
<dbReference type="OrthoDB" id="3285577at2"/>